<dbReference type="InterPro" id="IPR033716">
    <property type="entry name" value="Nudt17_dom"/>
</dbReference>
<protein>
    <recommendedName>
        <fullName evidence="11">m7GpppN-mRNA hydrolase NUDT17</fullName>
        <ecNumber evidence="8">3.6.1.62</ecNumber>
    </recommendedName>
    <alternativeName>
        <fullName evidence="12">Nucleoside diphosphate-linked moiety X motif 17</fullName>
    </alternativeName>
</protein>
<evidence type="ECO:0000256" key="7">
    <source>
        <dbReference type="ARBA" id="ARBA00023211"/>
    </source>
</evidence>
<dbReference type="GO" id="GO:0035529">
    <property type="term" value="F:NADH pyrophosphatase activity"/>
    <property type="evidence" value="ECO:0007669"/>
    <property type="project" value="TreeGrafter"/>
</dbReference>
<dbReference type="GO" id="GO:0140933">
    <property type="term" value="F:5'-(N(7)-methylguanosine 5'-triphospho)-[mRNA] hydrolase activity"/>
    <property type="evidence" value="ECO:0007669"/>
    <property type="project" value="UniProtKB-EC"/>
</dbReference>
<feature type="domain" description="Nudix hydrolase" evidence="13">
    <location>
        <begin position="78"/>
        <end position="229"/>
    </location>
</feature>
<reference evidence="14" key="3">
    <citation type="submission" date="2025-09" db="UniProtKB">
        <authorList>
            <consortium name="Ensembl"/>
        </authorList>
    </citation>
    <scope>IDENTIFICATION</scope>
</reference>
<dbReference type="SUPFAM" id="SSF55811">
    <property type="entry name" value="Nudix"/>
    <property type="match status" value="1"/>
</dbReference>
<evidence type="ECO:0000313" key="15">
    <source>
        <dbReference type="Proteomes" id="UP000694402"/>
    </source>
</evidence>
<evidence type="ECO:0000256" key="10">
    <source>
        <dbReference type="ARBA" id="ARBA00093415"/>
    </source>
</evidence>
<dbReference type="Gene3D" id="3.90.79.10">
    <property type="entry name" value="Nucleoside Triphosphate Pyrophosphohydrolase"/>
    <property type="match status" value="1"/>
</dbReference>
<proteinExistence type="inferred from homology"/>
<evidence type="ECO:0000313" key="14">
    <source>
        <dbReference type="Ensembl" id="ENSOTSP00005144859.1"/>
    </source>
</evidence>
<comment type="cofactor">
    <cofactor evidence="1">
        <name>Mn(2+)</name>
        <dbReference type="ChEBI" id="CHEBI:29035"/>
    </cofactor>
</comment>
<accession>A0AAZ3RYC0</accession>
<dbReference type="PANTHER" id="PTHR42904">
    <property type="entry name" value="NUDIX HYDROLASE, NUDC SUBFAMILY"/>
    <property type="match status" value="1"/>
</dbReference>
<dbReference type="GO" id="GO:0005829">
    <property type="term" value="C:cytosol"/>
    <property type="evidence" value="ECO:0007669"/>
    <property type="project" value="TreeGrafter"/>
</dbReference>
<evidence type="ECO:0000256" key="12">
    <source>
        <dbReference type="ARBA" id="ARBA00093663"/>
    </source>
</evidence>
<reference evidence="15" key="1">
    <citation type="journal article" date="2018" name="PLoS ONE">
        <title>Chinook salmon (Oncorhynchus tshawytscha) genome and transcriptome.</title>
        <authorList>
            <person name="Christensen K.A."/>
            <person name="Leong J.S."/>
            <person name="Sakhrani D."/>
            <person name="Biagi C.A."/>
            <person name="Minkley D.R."/>
            <person name="Withler R.E."/>
            <person name="Rondeau E.B."/>
            <person name="Koop B.F."/>
            <person name="Devlin R.H."/>
        </authorList>
    </citation>
    <scope>NUCLEOTIDE SEQUENCE [LARGE SCALE GENOMIC DNA]</scope>
</reference>
<evidence type="ECO:0000256" key="2">
    <source>
        <dbReference type="ARBA" id="ARBA00001946"/>
    </source>
</evidence>
<name>A0AAZ3RYC0_ONCTS</name>
<dbReference type="InterPro" id="IPR000086">
    <property type="entry name" value="NUDIX_hydrolase_dom"/>
</dbReference>
<dbReference type="GO" id="GO:0005777">
    <property type="term" value="C:peroxisome"/>
    <property type="evidence" value="ECO:0007669"/>
    <property type="project" value="TreeGrafter"/>
</dbReference>
<keyword evidence="15" id="KW-1185">Reference proteome</keyword>
<evidence type="ECO:0000256" key="9">
    <source>
        <dbReference type="ARBA" id="ARBA00093205"/>
    </source>
</evidence>
<evidence type="ECO:0000256" key="6">
    <source>
        <dbReference type="ARBA" id="ARBA00022842"/>
    </source>
</evidence>
<keyword evidence="7" id="KW-0464">Manganese</keyword>
<dbReference type="GeneTree" id="ENSGT00390000013847"/>
<organism evidence="14 15">
    <name type="scientific">Oncorhynchus tshawytscha</name>
    <name type="common">Chinook salmon</name>
    <name type="synonym">Salmo tshawytscha</name>
    <dbReference type="NCBI Taxonomy" id="74940"/>
    <lineage>
        <taxon>Eukaryota</taxon>
        <taxon>Metazoa</taxon>
        <taxon>Chordata</taxon>
        <taxon>Craniata</taxon>
        <taxon>Vertebrata</taxon>
        <taxon>Euteleostomi</taxon>
        <taxon>Actinopterygii</taxon>
        <taxon>Neopterygii</taxon>
        <taxon>Teleostei</taxon>
        <taxon>Protacanthopterygii</taxon>
        <taxon>Salmoniformes</taxon>
        <taxon>Salmonidae</taxon>
        <taxon>Salmoninae</taxon>
        <taxon>Oncorhynchus</taxon>
    </lineage>
</organism>
<evidence type="ECO:0000256" key="3">
    <source>
        <dbReference type="ARBA" id="ARBA00005582"/>
    </source>
</evidence>
<evidence type="ECO:0000256" key="5">
    <source>
        <dbReference type="ARBA" id="ARBA00022801"/>
    </source>
</evidence>
<gene>
    <name evidence="14" type="primary">nudt17</name>
</gene>
<dbReference type="CDD" id="cd04694">
    <property type="entry name" value="NUDIX_Nudt17"/>
    <property type="match status" value="1"/>
</dbReference>
<keyword evidence="4" id="KW-0479">Metal-binding</keyword>
<dbReference type="AlphaFoldDB" id="A0AAZ3RYC0"/>
<dbReference type="GO" id="GO:0019677">
    <property type="term" value="P:NAD+ catabolic process"/>
    <property type="evidence" value="ECO:0007669"/>
    <property type="project" value="TreeGrafter"/>
</dbReference>
<comment type="similarity">
    <text evidence="3">Belongs to the Nudix hydrolase family.</text>
</comment>
<dbReference type="Ensembl" id="ENSOTST00005138099.1">
    <property type="protein sequence ID" value="ENSOTSP00005144859.1"/>
    <property type="gene ID" value="ENSOTSG00005015952.2"/>
</dbReference>
<evidence type="ECO:0000256" key="1">
    <source>
        <dbReference type="ARBA" id="ARBA00001936"/>
    </source>
</evidence>
<dbReference type="InterPro" id="IPR050241">
    <property type="entry name" value="NAD-cap_RNA_hydrolase_NudC"/>
</dbReference>
<dbReference type="FunFam" id="3.90.79.10:FF:000033">
    <property type="entry name" value="nucleoside diphosphate-linked moiety X motif 17 isoform X1"/>
    <property type="match status" value="1"/>
</dbReference>
<dbReference type="Pfam" id="PF00293">
    <property type="entry name" value="NUDIX"/>
    <property type="match status" value="1"/>
</dbReference>
<dbReference type="InterPro" id="IPR015797">
    <property type="entry name" value="NUDIX_hydrolase-like_dom_sf"/>
</dbReference>
<dbReference type="PROSITE" id="PS51462">
    <property type="entry name" value="NUDIX"/>
    <property type="match status" value="1"/>
</dbReference>
<comment type="function">
    <text evidence="10">Acts as a decapping enzyme capable of hydrolyzing monomethylated capped RNAs (in vitro). Hydrolyzes monomethylated capped RNA after alpha and beta phosphates to form N(7)-methyl-GDP. Shows low activity towards unmethylated capped RNA.</text>
</comment>
<dbReference type="GO" id="GO:0006742">
    <property type="term" value="P:NADP+ catabolic process"/>
    <property type="evidence" value="ECO:0007669"/>
    <property type="project" value="TreeGrafter"/>
</dbReference>
<dbReference type="Proteomes" id="UP000694402">
    <property type="component" value="Unassembled WGS sequence"/>
</dbReference>
<comment type="cofactor">
    <cofactor evidence="2">
        <name>Mg(2+)</name>
        <dbReference type="ChEBI" id="CHEBI:18420"/>
    </cofactor>
</comment>
<evidence type="ECO:0000256" key="11">
    <source>
        <dbReference type="ARBA" id="ARBA00093621"/>
    </source>
</evidence>
<dbReference type="EC" id="3.6.1.62" evidence="8"/>
<dbReference type="PANTHER" id="PTHR42904:SF1">
    <property type="entry name" value="NUCLEOSIDE DIPHOSPHATE-LINKED MOIETY X MOTIF 17"/>
    <property type="match status" value="1"/>
</dbReference>
<reference evidence="14" key="2">
    <citation type="submission" date="2025-08" db="UniProtKB">
        <authorList>
            <consortium name="Ensembl"/>
        </authorList>
    </citation>
    <scope>IDENTIFICATION</scope>
</reference>
<evidence type="ECO:0000256" key="4">
    <source>
        <dbReference type="ARBA" id="ARBA00022723"/>
    </source>
</evidence>
<sequence length="290" mass="31562">QYVQAYTIQTGQIPLQRGSPLLQFLLSHCAPDQWHAGHSDWFLGAGDADQCDGYHVWAVHHGYRRPREAAAIPLDVQSRGVDVGVAILLQSANQKVLLTRRAASLRIFPNVWVPPGGHVELDERLLDAGLRELREETGLKLDPGDVSAQLLGLWESVFPPMLSRGMPQRHHVVTYMLLNTSLTHQQLQASLHPKPAEVSGCLWVDASLVKAIVSAVDGEEGSVTPLEGLAPTISVSEVSPEGGLSESILPLSVLCNRAPNSGEDVERVSTGTKYALELWLKNLEGQGTRC</sequence>
<evidence type="ECO:0000256" key="8">
    <source>
        <dbReference type="ARBA" id="ARBA00026102"/>
    </source>
</evidence>
<keyword evidence="5" id="KW-0378">Hydrolase</keyword>
<dbReference type="GO" id="GO:0046872">
    <property type="term" value="F:metal ion binding"/>
    <property type="evidence" value="ECO:0007669"/>
    <property type="project" value="UniProtKB-KW"/>
</dbReference>
<keyword evidence="6" id="KW-0460">Magnesium</keyword>
<evidence type="ECO:0000259" key="13">
    <source>
        <dbReference type="PROSITE" id="PS51462"/>
    </source>
</evidence>
<comment type="catalytic activity">
    <reaction evidence="9">
        <text>a 5'-end (N(7)-methyl 5'-triphosphoguanosine)-ribonucleoside in mRNA + H2O = N(7)-methyl-GDP + a 5'-end phospho-ribonucleoside in mRNA + 2 H(+)</text>
        <dbReference type="Rhea" id="RHEA:67484"/>
        <dbReference type="Rhea" id="RHEA-COMP:15692"/>
        <dbReference type="Rhea" id="RHEA-COMP:17167"/>
        <dbReference type="ChEBI" id="CHEBI:15377"/>
        <dbReference type="ChEBI" id="CHEBI:15378"/>
        <dbReference type="ChEBI" id="CHEBI:63714"/>
        <dbReference type="ChEBI" id="CHEBI:138282"/>
        <dbReference type="ChEBI" id="CHEBI:156461"/>
        <dbReference type="EC" id="3.6.1.62"/>
    </reaction>
</comment>